<reference evidence="4" key="1">
    <citation type="submission" date="2015-04" db="EMBL/GenBank/DDBJ databases">
        <title>The genome sequence of the plant pathogenic Rhizarian Plasmodiophora brassicae reveals insights in its biotrophic life cycle and the origin of chitin synthesis.</title>
        <authorList>
            <person name="Schwelm A."/>
            <person name="Fogelqvist J."/>
            <person name="Knaust A."/>
            <person name="Julke S."/>
            <person name="Lilja T."/>
            <person name="Dhandapani V."/>
            <person name="Bonilla-Rosso G."/>
            <person name="Karlsson M."/>
            <person name="Shevchenko A."/>
            <person name="Choi S.R."/>
            <person name="Kim H.G."/>
            <person name="Park J.Y."/>
            <person name="Lim Y.P."/>
            <person name="Ludwig-Muller J."/>
            <person name="Dixelius C."/>
        </authorList>
    </citation>
    <scope>NUCLEOTIDE SEQUENCE</scope>
    <source>
        <tissue evidence="4">Potato root galls</tissue>
    </source>
</reference>
<feature type="domain" description="EF-hand" evidence="3">
    <location>
        <begin position="163"/>
        <end position="198"/>
    </location>
</feature>
<evidence type="ECO:0000313" key="4">
    <source>
        <dbReference type="EMBL" id="CRZ11030.1"/>
    </source>
</evidence>
<protein>
    <recommendedName>
        <fullName evidence="3">EF-hand domain-containing protein</fullName>
    </recommendedName>
</protein>
<evidence type="ECO:0000259" key="3">
    <source>
        <dbReference type="PROSITE" id="PS50222"/>
    </source>
</evidence>
<feature type="domain" description="EF-hand" evidence="3">
    <location>
        <begin position="127"/>
        <end position="162"/>
    </location>
</feature>
<dbReference type="AlphaFoldDB" id="A0A0H5RA54"/>
<name>A0A0H5RA54_9EUKA</name>
<dbReference type="FunFam" id="1.10.238.10:FF:000001">
    <property type="entry name" value="Calmodulin 1"/>
    <property type="match status" value="1"/>
</dbReference>
<dbReference type="Pfam" id="PF13499">
    <property type="entry name" value="EF-hand_7"/>
    <property type="match status" value="2"/>
</dbReference>
<keyword evidence="2" id="KW-0106">Calcium</keyword>
<keyword evidence="1" id="KW-0677">Repeat</keyword>
<dbReference type="InterPro" id="IPR002048">
    <property type="entry name" value="EF_hand_dom"/>
</dbReference>
<dbReference type="InterPro" id="IPR011992">
    <property type="entry name" value="EF-hand-dom_pair"/>
</dbReference>
<dbReference type="PANTHER" id="PTHR23050">
    <property type="entry name" value="CALCIUM BINDING PROTEIN"/>
    <property type="match status" value="1"/>
</dbReference>
<feature type="domain" description="EF-hand" evidence="3">
    <location>
        <begin position="90"/>
        <end position="125"/>
    </location>
</feature>
<dbReference type="Gene3D" id="1.10.238.10">
    <property type="entry name" value="EF-hand"/>
    <property type="match status" value="2"/>
</dbReference>
<feature type="non-terminal residue" evidence="4">
    <location>
        <position position="1"/>
    </location>
</feature>
<dbReference type="SMART" id="SM00054">
    <property type="entry name" value="EFh"/>
    <property type="match status" value="4"/>
</dbReference>
<dbReference type="PROSITE" id="PS00018">
    <property type="entry name" value="EF_HAND_1"/>
    <property type="match status" value="3"/>
</dbReference>
<accession>A0A0H5RA54</accession>
<feature type="domain" description="EF-hand" evidence="3">
    <location>
        <begin position="54"/>
        <end position="89"/>
    </location>
</feature>
<sequence length="198" mass="22493">GSLHLISLCLSNSSFFFLFKLMSHPKGVNRSKSSISNCHASSKVVYERPGLSSEEIEELHEAFNLFDADGSGEIDPQELKGAMKSLGYDVKNQMVYQVLESLDQDGSKTIGFDEFLDMMTARMTAKDSRDDILKVFRLFDDENNGKISLDNLRRVARELGEDMTEEELKEMITRADLDGDGFINEDEFYNIMTKKTFQ</sequence>
<evidence type="ECO:0000256" key="1">
    <source>
        <dbReference type="ARBA" id="ARBA00022737"/>
    </source>
</evidence>
<proteinExistence type="predicted"/>
<dbReference type="CDD" id="cd00051">
    <property type="entry name" value="EFh"/>
    <property type="match status" value="2"/>
</dbReference>
<dbReference type="InterPro" id="IPR050145">
    <property type="entry name" value="Centrin_CML-like"/>
</dbReference>
<dbReference type="EMBL" id="HACM01010588">
    <property type="protein sequence ID" value="CRZ11030.1"/>
    <property type="molecule type" value="Transcribed_RNA"/>
</dbReference>
<organism evidence="4">
    <name type="scientific">Spongospora subterranea</name>
    <dbReference type="NCBI Taxonomy" id="70186"/>
    <lineage>
        <taxon>Eukaryota</taxon>
        <taxon>Sar</taxon>
        <taxon>Rhizaria</taxon>
        <taxon>Endomyxa</taxon>
        <taxon>Phytomyxea</taxon>
        <taxon>Plasmodiophorida</taxon>
        <taxon>Plasmodiophoridae</taxon>
        <taxon>Spongospora</taxon>
    </lineage>
</organism>
<dbReference type="GO" id="GO:0005509">
    <property type="term" value="F:calcium ion binding"/>
    <property type="evidence" value="ECO:0007669"/>
    <property type="project" value="InterPro"/>
</dbReference>
<dbReference type="SUPFAM" id="SSF47473">
    <property type="entry name" value="EF-hand"/>
    <property type="match status" value="1"/>
</dbReference>
<evidence type="ECO:0000256" key="2">
    <source>
        <dbReference type="ARBA" id="ARBA00022837"/>
    </source>
</evidence>
<dbReference type="PROSITE" id="PS50222">
    <property type="entry name" value="EF_HAND_2"/>
    <property type="match status" value="4"/>
</dbReference>
<dbReference type="InterPro" id="IPR018247">
    <property type="entry name" value="EF_Hand_1_Ca_BS"/>
</dbReference>